<organism evidence="2 3">
    <name type="scientific">Agrococcus citreus</name>
    <dbReference type="NCBI Taxonomy" id="84643"/>
    <lineage>
        <taxon>Bacteria</taxon>
        <taxon>Bacillati</taxon>
        <taxon>Actinomycetota</taxon>
        <taxon>Actinomycetes</taxon>
        <taxon>Micrococcales</taxon>
        <taxon>Microbacteriaceae</taxon>
        <taxon>Agrococcus</taxon>
    </lineage>
</organism>
<feature type="compositionally biased region" description="Low complexity" evidence="1">
    <location>
        <begin position="132"/>
        <end position="145"/>
    </location>
</feature>
<proteinExistence type="predicted"/>
<protein>
    <submittedName>
        <fullName evidence="2">Uncharacterized protein</fullName>
    </submittedName>
</protein>
<keyword evidence="3" id="KW-1185">Reference proteome</keyword>
<evidence type="ECO:0000313" key="3">
    <source>
        <dbReference type="Proteomes" id="UP001501266"/>
    </source>
</evidence>
<feature type="compositionally biased region" description="Polar residues" evidence="1">
    <location>
        <begin position="94"/>
        <end position="112"/>
    </location>
</feature>
<name>A0ABN1YRA2_9MICO</name>
<feature type="compositionally biased region" description="Low complexity" evidence="1">
    <location>
        <begin position="21"/>
        <end position="35"/>
    </location>
</feature>
<feature type="compositionally biased region" description="Basic and acidic residues" evidence="1">
    <location>
        <begin position="10"/>
        <end position="20"/>
    </location>
</feature>
<accession>A0ABN1YRA2</accession>
<sequence>MPDAEQGGESTREQHADRVAGDAAQLHAAAGGEAVAAHDRFVGERQLPPRAPQHRARRADEHGEEGGCGGTAVATPASAIDMSGMEAEPLKAKSANSGPGGCQSSASETVETTAAKRAPPTIIGHAGDGSVATSEPSPTATTITTAAVDCMTTRGSCTRLRP</sequence>
<dbReference type="EMBL" id="BAAAKK010000002">
    <property type="protein sequence ID" value="GAA1420690.1"/>
    <property type="molecule type" value="Genomic_DNA"/>
</dbReference>
<feature type="region of interest" description="Disordered" evidence="1">
    <location>
        <begin position="1"/>
        <end position="75"/>
    </location>
</feature>
<dbReference type="Proteomes" id="UP001501266">
    <property type="component" value="Unassembled WGS sequence"/>
</dbReference>
<evidence type="ECO:0000313" key="2">
    <source>
        <dbReference type="EMBL" id="GAA1420690.1"/>
    </source>
</evidence>
<comment type="caution">
    <text evidence="2">The sequence shown here is derived from an EMBL/GenBank/DDBJ whole genome shotgun (WGS) entry which is preliminary data.</text>
</comment>
<feature type="region of interest" description="Disordered" evidence="1">
    <location>
        <begin position="88"/>
        <end position="145"/>
    </location>
</feature>
<evidence type="ECO:0000256" key="1">
    <source>
        <dbReference type="SAM" id="MobiDB-lite"/>
    </source>
</evidence>
<gene>
    <name evidence="2" type="ORF">GCM10009640_10420</name>
</gene>
<reference evidence="2 3" key="1">
    <citation type="journal article" date="2019" name="Int. J. Syst. Evol. Microbiol.">
        <title>The Global Catalogue of Microorganisms (GCM) 10K type strain sequencing project: providing services to taxonomists for standard genome sequencing and annotation.</title>
        <authorList>
            <consortium name="The Broad Institute Genomics Platform"/>
            <consortium name="The Broad Institute Genome Sequencing Center for Infectious Disease"/>
            <person name="Wu L."/>
            <person name="Ma J."/>
        </authorList>
    </citation>
    <scope>NUCLEOTIDE SEQUENCE [LARGE SCALE GENOMIC DNA]</scope>
    <source>
        <strain evidence="2 3">JCM 12398</strain>
    </source>
</reference>